<dbReference type="PROSITE" id="PS51257">
    <property type="entry name" value="PROKAR_LIPOPROTEIN"/>
    <property type="match status" value="1"/>
</dbReference>
<sequence length="234" mass="26502">MKRILLVLWINLIVISCGKVTPKGNIESKDIQVEDFSNLNLQGKFKVFFVNSPKNFVNVETYENVAKNLKINVSDKTLNIVEKRETQGVDFYNITVYSKYNPEKISVSDSVELNISGDIKTDNFKLNLKNNAKFIGALNSRRAAVEMQNTSRANFTGKTKDALIKIGDTAHIIAPYWVITNLDLQAKNGSYTEVDVKDTLKGNLQNTSKLLFYNDPVRRFKADKTAKIENKELD</sequence>
<reference evidence="2 3" key="1">
    <citation type="submission" date="2017-06" db="EMBL/GenBank/DDBJ databases">
        <authorList>
            <consortium name="Pathogen Informatics"/>
        </authorList>
    </citation>
    <scope>NUCLEOTIDE SEQUENCE [LARGE SCALE GENOMIC DNA]</scope>
    <source>
        <strain evidence="2 3">NCTC13490</strain>
    </source>
</reference>
<dbReference type="Gene3D" id="2.160.20.120">
    <property type="match status" value="1"/>
</dbReference>
<dbReference type="KEGG" id="ctak:4412677_00513"/>
<dbReference type="EMBL" id="LT906465">
    <property type="protein sequence ID" value="SNV36267.1"/>
    <property type="molecule type" value="Genomic_DNA"/>
</dbReference>
<organism evidence="2 3">
    <name type="scientific">Chryseobacterium taklimakanense</name>
    <dbReference type="NCBI Taxonomy" id="536441"/>
    <lineage>
        <taxon>Bacteria</taxon>
        <taxon>Pseudomonadati</taxon>
        <taxon>Bacteroidota</taxon>
        <taxon>Flavobacteriia</taxon>
        <taxon>Flavobacteriales</taxon>
        <taxon>Weeksellaceae</taxon>
        <taxon>Chryseobacterium group</taxon>
        <taxon>Chryseobacterium</taxon>
    </lineage>
</organism>
<dbReference type="RefSeq" id="WP_095070132.1">
    <property type="nucleotide sequence ID" value="NZ_LT906465.1"/>
</dbReference>
<feature type="domain" description="Putative auto-transporter adhesin head GIN" evidence="1">
    <location>
        <begin position="35"/>
        <end position="216"/>
    </location>
</feature>
<evidence type="ECO:0000259" key="1">
    <source>
        <dbReference type="Pfam" id="PF10988"/>
    </source>
</evidence>
<dbReference type="Proteomes" id="UP000215196">
    <property type="component" value="Chromosome 1"/>
</dbReference>
<dbReference type="InterPro" id="IPR021255">
    <property type="entry name" value="DUF2807"/>
</dbReference>
<keyword evidence="3" id="KW-1185">Reference proteome</keyword>
<dbReference type="Pfam" id="PF10988">
    <property type="entry name" value="DUF2807"/>
    <property type="match status" value="1"/>
</dbReference>
<protein>
    <submittedName>
        <fullName evidence="2">Protein of uncharacterized function (DUF2807)</fullName>
    </submittedName>
</protein>
<accession>A0A239WP83</accession>
<dbReference type="AlphaFoldDB" id="A0A239WP83"/>
<name>A0A239WP83_9FLAO</name>
<evidence type="ECO:0000313" key="2">
    <source>
        <dbReference type="EMBL" id="SNV36267.1"/>
    </source>
</evidence>
<proteinExistence type="predicted"/>
<gene>
    <name evidence="2" type="ORF">SAMEA4412677_00513</name>
</gene>
<evidence type="ECO:0000313" key="3">
    <source>
        <dbReference type="Proteomes" id="UP000215196"/>
    </source>
</evidence>